<dbReference type="InterPro" id="IPR010171">
    <property type="entry name" value="CRISPR_Csx1"/>
</dbReference>
<dbReference type="PANTHER" id="PTHR37169">
    <property type="entry name" value="CRISPR SYSTEM ENDORIBONUCLEASE CSX1-RELATED"/>
    <property type="match status" value="1"/>
</dbReference>
<feature type="domain" description="CRISPR system endoribonuclease Csx1 CARF" evidence="2">
    <location>
        <begin position="4"/>
        <end position="173"/>
    </location>
</feature>
<keyword evidence="4" id="KW-1185">Reference proteome</keyword>
<dbReference type="NCBIfam" id="TIGR02549">
    <property type="entry name" value="CRISPR_DxTHG"/>
    <property type="match status" value="1"/>
</dbReference>
<reference evidence="3" key="1">
    <citation type="submission" date="2009-10" db="EMBL/GenBank/DDBJ databases">
        <title>Complete sequence of chromosome of Methanocaldococcus vulcanius M7.</title>
        <authorList>
            <consortium name="US DOE Joint Genome Institute"/>
            <person name="Lucas S."/>
            <person name="Copeland A."/>
            <person name="Lapidus A."/>
            <person name="Glavina del Rio T."/>
            <person name="Dalin E."/>
            <person name="Tice H."/>
            <person name="Bruce D."/>
            <person name="Goodwin L."/>
            <person name="Pitluck S."/>
            <person name="Lcollab F.I."/>
            <person name="Brettin T."/>
            <person name="Detter J.C."/>
            <person name="Han C."/>
            <person name="Tapia R."/>
            <person name="Kuske C.R."/>
            <person name="Schmutz J."/>
            <person name="Larimer F."/>
            <person name="Land M."/>
            <person name="Hauser L."/>
            <person name="Kyrpides N."/>
            <person name="Ovchinikova G."/>
            <person name="Sieprawska-Lupa M."/>
            <person name="Whitman W.B."/>
            <person name="Woyke T."/>
        </authorList>
    </citation>
    <scope>NUCLEOTIDE SEQUENCE [LARGE SCALE GENOMIC DNA]</scope>
    <source>
        <strain evidence="3">M7</strain>
    </source>
</reference>
<dbReference type="SUPFAM" id="SSF160980">
    <property type="entry name" value="SSO1389-like"/>
    <property type="match status" value="1"/>
</dbReference>
<dbReference type="InterPro" id="IPR013383">
    <property type="entry name" value="CRISPR-assoc_prot_DxTHG_CS"/>
</dbReference>
<evidence type="ECO:0000259" key="1">
    <source>
        <dbReference type="Pfam" id="PF09455"/>
    </source>
</evidence>
<evidence type="ECO:0000313" key="3">
    <source>
        <dbReference type="EMBL" id="ACX73010.1"/>
    </source>
</evidence>
<protein>
    <submittedName>
        <fullName evidence="3">CRISPR-associated protein, MJ1666 family</fullName>
    </submittedName>
</protein>
<dbReference type="GeneID" id="8513491"/>
<organism evidence="3 4">
    <name type="scientific">Methanocaldococcus vulcanius (strain ATCC 700851 / DSM 12094 / M7)</name>
    <name type="common">Methanococcus vulcanius</name>
    <dbReference type="NCBI Taxonomy" id="579137"/>
    <lineage>
        <taxon>Archaea</taxon>
        <taxon>Methanobacteriati</taxon>
        <taxon>Methanobacteriota</taxon>
        <taxon>Methanomada group</taxon>
        <taxon>Methanococci</taxon>
        <taxon>Methanococcales</taxon>
        <taxon>Methanocaldococcaceae</taxon>
        <taxon>Methanocaldococcus</taxon>
    </lineage>
</organism>
<dbReference type="eggNOG" id="arCOG03433">
    <property type="taxonomic scope" value="Archaea"/>
</dbReference>
<dbReference type="InterPro" id="IPR019016">
    <property type="entry name" value="Csx1-like_HEPN"/>
</dbReference>
<dbReference type="OrthoDB" id="102285at2157"/>
<evidence type="ECO:0000313" key="4">
    <source>
        <dbReference type="Proteomes" id="UP000002063"/>
    </source>
</evidence>
<dbReference type="NCBIfam" id="TIGR01897">
    <property type="entry name" value="cas_MJ1666"/>
    <property type="match status" value="1"/>
</dbReference>
<evidence type="ECO:0000259" key="2">
    <source>
        <dbReference type="Pfam" id="PF22230"/>
    </source>
</evidence>
<dbReference type="STRING" id="579137.Metvu_1152"/>
<dbReference type="AlphaFoldDB" id="C9RHF8"/>
<dbReference type="HOGENOM" id="CLU_044033_0_0_2"/>
<dbReference type="InterPro" id="IPR052875">
    <property type="entry name" value="CRISPR_assoc_ribonuclease"/>
</dbReference>
<dbReference type="EMBL" id="CP001787">
    <property type="protein sequence ID" value="ACX73010.1"/>
    <property type="molecule type" value="Genomic_DNA"/>
</dbReference>
<name>C9RHF8_METVM</name>
<proteinExistence type="predicted"/>
<dbReference type="Gene3D" id="3.40.50.10640">
    <property type="entry name" value="SSO1389-like"/>
    <property type="match status" value="1"/>
</dbReference>
<dbReference type="KEGG" id="mvu:Metvu_1152"/>
<dbReference type="RefSeq" id="WP_015733230.1">
    <property type="nucleotide sequence ID" value="NC_013407.1"/>
</dbReference>
<dbReference type="Pfam" id="PF22230">
    <property type="entry name" value="Csx1_CARF"/>
    <property type="match status" value="1"/>
</dbReference>
<accession>C9RHF8</accession>
<feature type="domain" description="CRISPR system endoribonuclease Csx1-like HEPN" evidence="1">
    <location>
        <begin position="341"/>
        <end position="406"/>
    </location>
</feature>
<dbReference type="PANTHER" id="PTHR37169:SF1">
    <property type="entry name" value="CRISPR SYSTEM ENDORIBONUCLEASE CSX1"/>
    <property type="match status" value="1"/>
</dbReference>
<dbReference type="Pfam" id="PF09455">
    <property type="entry name" value="Csx1_HEPN"/>
    <property type="match status" value="1"/>
</dbReference>
<sequence length="483" mass="57161">MQKILIAPWGNFSSWKEVIYLFDGIEKESESSLSAIYESIKPDKVYILVLDTLSKLESENYDEIVKEVKEKTEDFIKDKLKIDNFEVIVCPGVGTFFDRDTNRTYKFLGNLTDYYSFALYELSKRLDGDLEVHLDLTHGLNYMPVLTYRVIRDLLEALSIKNKVRLVVYNSDPYVGREKEKLSIHIVEDEIVKPYYDFKGINVEFLRTVGFIDKKESGNLKKEINMNPKIKELKAIKQNINVFIASIVYALPLMYSTFYIKNEKIKPYLDEIVNIFQSKIKINCDDKIITRPLFLTENFNSLVMAWFISKVCELEEHIKEELSIEEIEELADTIFRENKYVQFVKREMNSIRNIANILVNEYGIEELEKLHKKWVPIYKFRVDKEEKFKFDNFLAHGGFEKSITQIFISDYTIEKEVIEKDGKIKEKLKVKLSKKETRLRYNPEYIIEENGIKKFIFNYTNKKGELEKIDIFKELEKELLNKK</sequence>
<dbReference type="InterPro" id="IPR053857">
    <property type="entry name" value="Csx1_CARF"/>
</dbReference>
<dbReference type="Proteomes" id="UP000002063">
    <property type="component" value="Chromosome"/>
</dbReference>
<gene>
    <name evidence="3" type="ordered locus">Metvu_1152</name>
</gene>